<sequence>MLRSLRHPEAATAVAATSLEHALLDRSSCLS</sequence>
<reference evidence="1 2" key="1">
    <citation type="submission" date="2016-02" db="EMBL/GenBank/DDBJ databases">
        <title>Genome analysis of coral dinoflagellate symbionts highlights evolutionary adaptations to a symbiotic lifestyle.</title>
        <authorList>
            <person name="Aranda M."/>
            <person name="Li Y."/>
            <person name="Liew Y.J."/>
            <person name="Baumgarten S."/>
            <person name="Simakov O."/>
            <person name="Wilson M."/>
            <person name="Piel J."/>
            <person name="Ashoor H."/>
            <person name="Bougouffa S."/>
            <person name="Bajic V.B."/>
            <person name="Ryu T."/>
            <person name="Ravasi T."/>
            <person name="Bayer T."/>
            <person name="Micklem G."/>
            <person name="Kim H."/>
            <person name="Bhak J."/>
            <person name="Lajeunesse T.C."/>
            <person name="Voolstra C.R."/>
        </authorList>
    </citation>
    <scope>NUCLEOTIDE SEQUENCE [LARGE SCALE GENOMIC DNA]</scope>
    <source>
        <strain evidence="1 2">CCMP2467</strain>
    </source>
</reference>
<gene>
    <name evidence="1" type="ORF">AK812_SmicGene48951</name>
</gene>
<keyword evidence="2" id="KW-1185">Reference proteome</keyword>
<protein>
    <submittedName>
        <fullName evidence="1">Uncharacterized protein</fullName>
    </submittedName>
</protein>
<dbReference type="AlphaFoldDB" id="A0A1Q8ZJS4"/>
<organism evidence="1 2">
    <name type="scientific">Symbiodinium microadriaticum</name>
    <name type="common">Dinoflagellate</name>
    <name type="synonym">Zooxanthella microadriatica</name>
    <dbReference type="NCBI Taxonomy" id="2951"/>
    <lineage>
        <taxon>Eukaryota</taxon>
        <taxon>Sar</taxon>
        <taxon>Alveolata</taxon>
        <taxon>Dinophyceae</taxon>
        <taxon>Suessiales</taxon>
        <taxon>Symbiodiniaceae</taxon>
        <taxon>Symbiodinium</taxon>
    </lineage>
</organism>
<dbReference type="OrthoDB" id="40902at2759"/>
<evidence type="ECO:0000313" key="2">
    <source>
        <dbReference type="Proteomes" id="UP000186817"/>
    </source>
</evidence>
<comment type="caution">
    <text evidence="1">The sequence shown here is derived from an EMBL/GenBank/DDBJ whole genome shotgun (WGS) entry which is preliminary data.</text>
</comment>
<dbReference type="Proteomes" id="UP000186817">
    <property type="component" value="Unassembled WGS sequence"/>
</dbReference>
<feature type="non-terminal residue" evidence="1">
    <location>
        <position position="31"/>
    </location>
</feature>
<accession>A0A1Q8ZJS4</accession>
<evidence type="ECO:0000313" key="1">
    <source>
        <dbReference type="EMBL" id="OLP22655.1"/>
    </source>
</evidence>
<dbReference type="EMBL" id="LSRX01009344">
    <property type="protein sequence ID" value="OLP22655.1"/>
    <property type="molecule type" value="Genomic_DNA"/>
</dbReference>
<proteinExistence type="predicted"/>
<name>A0A1Q8ZJS4_SYMMI</name>